<sequence>MGLFSALSGKIYRFNSINIPIDNGIAARIKELDESSTERILLTMSFGITQEMVGLIFHPDNGIFRKSLDSLTKESLEKTYYVLMDLSVSQIIQAPMLNINSENLISSFAKISQSTVDKKTEDIEVYKKADSGVMKAYESICLNLNRQGDAQSAIPFGTSFLKIYNEVITKLVEAIYNK</sequence>
<gene>
    <name evidence="1" type="ORF">A3H55_01550</name>
</gene>
<comment type="caution">
    <text evidence="1">The sequence shown here is derived from an EMBL/GenBank/DDBJ whole genome shotgun (WGS) entry which is preliminary data.</text>
</comment>
<accession>A0A1F6FX97</accession>
<dbReference type="STRING" id="1798564.A3H55_01550"/>
<dbReference type="Proteomes" id="UP000177998">
    <property type="component" value="Unassembled WGS sequence"/>
</dbReference>
<reference evidence="1 2" key="1">
    <citation type="journal article" date="2016" name="Nat. Commun.">
        <title>Thousands of microbial genomes shed light on interconnected biogeochemical processes in an aquifer system.</title>
        <authorList>
            <person name="Anantharaman K."/>
            <person name="Brown C.T."/>
            <person name="Hug L.A."/>
            <person name="Sharon I."/>
            <person name="Castelle C.J."/>
            <person name="Probst A.J."/>
            <person name="Thomas B.C."/>
            <person name="Singh A."/>
            <person name="Wilkins M.J."/>
            <person name="Karaoz U."/>
            <person name="Brodie E.L."/>
            <person name="Williams K.H."/>
            <person name="Hubbard S.S."/>
            <person name="Banfield J.F."/>
        </authorList>
    </citation>
    <scope>NUCLEOTIDE SEQUENCE [LARGE SCALE GENOMIC DNA]</scope>
</reference>
<dbReference type="EMBL" id="MFMZ01000043">
    <property type="protein sequence ID" value="OGG90482.1"/>
    <property type="molecule type" value="Genomic_DNA"/>
</dbReference>
<dbReference type="AlphaFoldDB" id="A0A1F6FX97"/>
<evidence type="ECO:0000313" key="2">
    <source>
        <dbReference type="Proteomes" id="UP000177998"/>
    </source>
</evidence>
<name>A0A1F6FX97_9BACT</name>
<protein>
    <submittedName>
        <fullName evidence="1">Uncharacterized protein</fullName>
    </submittedName>
</protein>
<organism evidence="1 2">
    <name type="scientific">Candidatus Kuenenbacteria bacterium RIFCSPLOWO2_02_FULL_42_16</name>
    <dbReference type="NCBI Taxonomy" id="1798564"/>
    <lineage>
        <taxon>Bacteria</taxon>
        <taxon>Candidatus Kueneniibacteriota</taxon>
    </lineage>
</organism>
<evidence type="ECO:0000313" key="1">
    <source>
        <dbReference type="EMBL" id="OGG90482.1"/>
    </source>
</evidence>
<proteinExistence type="predicted"/>